<feature type="domain" description="Thiolase C-terminal" evidence="7">
    <location>
        <begin position="279"/>
        <end position="416"/>
    </location>
</feature>
<sequence length="417" mass="45781">MKKIMDEIWVVSGLRTPFAKNDRELRNVDAVDMSVSVVNKMEETHKNPDYVVWGTVIPNLAYSNIARDIVLRSKVDDTTIAYTTTMACGSSLAAAIQSACLITEDEIAIAGGVESLSNVQIGLSSYTSKWLRAFGTTKGFFNKLKLIGGIFKYRLYIPPGVNSVTGKSMGQHAEITAQRLGIKREDQDKFALQSHQHYFEAFEKGFFKDLIFEAFGIKEDKIPRKTSTLEVLATLKPVFDKSSGKGSITAGNASLFTDGAAGAWIVGKNRIAEFASSYKAKMIDWEMAGVKIEEEGILMSPTFAIPRLLERNRLRYDDIDVWEIHEAFASQVLSTIRNLENKEHLKKVGTTFDFGEFPTEKLNPNGSSIAIGHPFGATGARILSQAVKEVSQMGQSKKALISVCADGGLGAVVLIET</sequence>
<dbReference type="RefSeq" id="WP_141613809.1">
    <property type="nucleotide sequence ID" value="NZ_CP041253.1"/>
</dbReference>
<dbReference type="EMBL" id="CP041253">
    <property type="protein sequence ID" value="QDH78553.1"/>
    <property type="molecule type" value="Genomic_DNA"/>
</dbReference>
<comment type="similarity">
    <text evidence="1 5">Belongs to the thiolase-like superfamily. Thiolase family.</text>
</comment>
<dbReference type="Pfam" id="PF02803">
    <property type="entry name" value="Thiolase_C"/>
    <property type="match status" value="1"/>
</dbReference>
<evidence type="ECO:0000256" key="3">
    <source>
        <dbReference type="ARBA" id="ARBA00023315"/>
    </source>
</evidence>
<evidence type="ECO:0000256" key="5">
    <source>
        <dbReference type="RuleBase" id="RU003557"/>
    </source>
</evidence>
<dbReference type="PANTHER" id="PTHR42689">
    <property type="entry name" value="ACETYL-COA ACYLTRANSFERASE FADA2 (3-KETOACYL-COA THIOLASE) (BETA-KETOTHIOLASE)-RELATED"/>
    <property type="match status" value="1"/>
</dbReference>
<keyword evidence="2 5" id="KW-0808">Transferase</keyword>
<feature type="active site" description="Acyl-thioester intermediate" evidence="4">
    <location>
        <position position="88"/>
    </location>
</feature>
<dbReference type="AlphaFoldDB" id="A0A514CFF3"/>
<dbReference type="PIRSF" id="PIRSF000429">
    <property type="entry name" value="Ac-CoA_Ac_transf"/>
    <property type="match status" value="1"/>
</dbReference>
<evidence type="ECO:0000313" key="9">
    <source>
        <dbReference type="Proteomes" id="UP000316614"/>
    </source>
</evidence>
<dbReference type="Gene3D" id="3.40.47.10">
    <property type="match status" value="1"/>
</dbReference>
<dbReference type="InterPro" id="IPR020617">
    <property type="entry name" value="Thiolase_C"/>
</dbReference>
<feature type="active site" description="Proton acceptor" evidence="4">
    <location>
        <position position="404"/>
    </location>
</feature>
<dbReference type="NCBIfam" id="TIGR01930">
    <property type="entry name" value="AcCoA-C-Actrans"/>
    <property type="match status" value="1"/>
</dbReference>
<dbReference type="InterPro" id="IPR050521">
    <property type="entry name" value="3-ketoacyl-CoA_Thiolase"/>
</dbReference>
<dbReference type="OrthoDB" id="9764892at2"/>
<evidence type="ECO:0000259" key="7">
    <source>
        <dbReference type="Pfam" id="PF02803"/>
    </source>
</evidence>
<dbReference type="GO" id="GO:0003988">
    <property type="term" value="F:acetyl-CoA C-acyltransferase activity"/>
    <property type="evidence" value="ECO:0007669"/>
    <property type="project" value="UniProtKB-ARBA"/>
</dbReference>
<dbReference type="Proteomes" id="UP000316614">
    <property type="component" value="Chromosome"/>
</dbReference>
<evidence type="ECO:0000256" key="4">
    <source>
        <dbReference type="PIRSR" id="PIRSR000429-1"/>
    </source>
</evidence>
<evidence type="ECO:0000256" key="2">
    <source>
        <dbReference type="ARBA" id="ARBA00022679"/>
    </source>
</evidence>
<evidence type="ECO:0000259" key="6">
    <source>
        <dbReference type="Pfam" id="PF00108"/>
    </source>
</evidence>
<dbReference type="Pfam" id="PF00108">
    <property type="entry name" value="Thiolase_N"/>
    <property type="match status" value="1"/>
</dbReference>
<dbReference type="CDD" id="cd00751">
    <property type="entry name" value="thiolase"/>
    <property type="match status" value="1"/>
</dbReference>
<dbReference type="InterPro" id="IPR002155">
    <property type="entry name" value="Thiolase"/>
</dbReference>
<proteinExistence type="inferred from homology"/>
<reference evidence="8 9" key="1">
    <citation type="submission" date="2019-06" db="EMBL/GenBank/DDBJ databases">
        <title>Echinicola alkalisoli sp. nov. isolated from saline soil.</title>
        <authorList>
            <person name="Sun J.-Q."/>
            <person name="Xu L."/>
        </authorList>
    </citation>
    <scope>NUCLEOTIDE SEQUENCE [LARGE SCALE GENOMIC DNA]</scope>
    <source>
        <strain evidence="8 9">LN3S3</strain>
    </source>
</reference>
<organism evidence="8 9">
    <name type="scientific">Echinicola soli</name>
    <dbReference type="NCBI Taxonomy" id="2591634"/>
    <lineage>
        <taxon>Bacteria</taxon>
        <taxon>Pseudomonadati</taxon>
        <taxon>Bacteroidota</taxon>
        <taxon>Cytophagia</taxon>
        <taxon>Cytophagales</taxon>
        <taxon>Cyclobacteriaceae</taxon>
        <taxon>Echinicola</taxon>
    </lineage>
</organism>
<dbReference type="PANTHER" id="PTHR42689:SF1">
    <property type="entry name" value="ACETYL-COA ACYLTRANSFERASE FADA2 (3-KETOACYL-COA THIOLASE) (BETA-KETOTHIOLASE)-RELATED"/>
    <property type="match status" value="1"/>
</dbReference>
<dbReference type="InterPro" id="IPR016039">
    <property type="entry name" value="Thiolase-like"/>
</dbReference>
<feature type="active site" description="Proton acceptor" evidence="4">
    <location>
        <position position="373"/>
    </location>
</feature>
<feature type="domain" description="Thiolase N-terminal" evidence="6">
    <location>
        <begin position="9"/>
        <end position="265"/>
    </location>
</feature>
<gene>
    <name evidence="8" type="ORF">FKX85_05710</name>
</gene>
<accession>A0A514CFF3</accession>
<evidence type="ECO:0000313" key="8">
    <source>
        <dbReference type="EMBL" id="QDH78553.1"/>
    </source>
</evidence>
<name>A0A514CFF3_9BACT</name>
<keyword evidence="3 5" id="KW-0012">Acyltransferase</keyword>
<dbReference type="GO" id="GO:0005829">
    <property type="term" value="C:cytosol"/>
    <property type="evidence" value="ECO:0007669"/>
    <property type="project" value="TreeGrafter"/>
</dbReference>
<evidence type="ECO:0000256" key="1">
    <source>
        <dbReference type="ARBA" id="ARBA00010982"/>
    </source>
</evidence>
<dbReference type="KEGG" id="echi:FKX85_05710"/>
<dbReference type="InterPro" id="IPR020616">
    <property type="entry name" value="Thiolase_N"/>
</dbReference>
<protein>
    <submittedName>
        <fullName evidence="8">Thiolase family protein</fullName>
    </submittedName>
</protein>
<keyword evidence="9" id="KW-1185">Reference proteome</keyword>
<dbReference type="SUPFAM" id="SSF53901">
    <property type="entry name" value="Thiolase-like"/>
    <property type="match status" value="2"/>
</dbReference>